<proteinExistence type="predicted"/>
<name>A0A2H1VS93_SPOFR</name>
<reference evidence="1" key="1">
    <citation type="submission" date="2016-07" db="EMBL/GenBank/DDBJ databases">
        <authorList>
            <person name="Bretaudeau A."/>
        </authorList>
    </citation>
    <scope>NUCLEOTIDE SEQUENCE</scope>
    <source>
        <strain evidence="1">Rice</strain>
        <tissue evidence="1">Whole body</tissue>
    </source>
</reference>
<dbReference type="EMBL" id="ODYU01004157">
    <property type="protein sequence ID" value="SOQ43723.1"/>
    <property type="molecule type" value="Genomic_DNA"/>
</dbReference>
<protein>
    <submittedName>
        <fullName evidence="1">SFRICE_019907</fullName>
    </submittedName>
</protein>
<accession>A0A2H1VS93</accession>
<gene>
    <name evidence="1" type="ORF">SFRICE_019907</name>
</gene>
<dbReference type="AlphaFoldDB" id="A0A2H1VS93"/>
<sequence>MLLYLTGGGWEIGYRSTCSGFDSRTERVCVMVENHPMTSLALGEARGSVTLSLTKNHPVLTPAFQAGAPRGVRLE</sequence>
<evidence type="ECO:0000313" key="1">
    <source>
        <dbReference type="EMBL" id="SOQ43723.1"/>
    </source>
</evidence>
<organism evidence="1">
    <name type="scientific">Spodoptera frugiperda</name>
    <name type="common">Fall armyworm</name>
    <dbReference type="NCBI Taxonomy" id="7108"/>
    <lineage>
        <taxon>Eukaryota</taxon>
        <taxon>Metazoa</taxon>
        <taxon>Ecdysozoa</taxon>
        <taxon>Arthropoda</taxon>
        <taxon>Hexapoda</taxon>
        <taxon>Insecta</taxon>
        <taxon>Pterygota</taxon>
        <taxon>Neoptera</taxon>
        <taxon>Endopterygota</taxon>
        <taxon>Lepidoptera</taxon>
        <taxon>Glossata</taxon>
        <taxon>Ditrysia</taxon>
        <taxon>Noctuoidea</taxon>
        <taxon>Noctuidae</taxon>
        <taxon>Amphipyrinae</taxon>
        <taxon>Spodoptera</taxon>
    </lineage>
</organism>